<feature type="transmembrane region" description="Helical" evidence="1">
    <location>
        <begin position="217"/>
        <end position="235"/>
    </location>
</feature>
<dbReference type="EMBL" id="NAQV01000007">
    <property type="protein sequence ID" value="RAN64270.1"/>
    <property type="molecule type" value="Genomic_DNA"/>
</dbReference>
<evidence type="ECO:0000256" key="1">
    <source>
        <dbReference type="SAM" id="Phobius"/>
    </source>
</evidence>
<dbReference type="KEGG" id="dpm:FNV33_00165"/>
<evidence type="ECO:0000313" key="6">
    <source>
        <dbReference type="Proteomes" id="UP000249099"/>
    </source>
</evidence>
<protein>
    <submittedName>
        <fullName evidence="2">ABC transporter permease</fullName>
    </submittedName>
</protein>
<dbReference type="RefSeq" id="WP_004635385.1">
    <property type="nucleotide sequence ID" value="NZ_CAJHJL010000003.1"/>
</dbReference>
<dbReference type="Pfam" id="PF12730">
    <property type="entry name" value="ABC2_membrane_4"/>
    <property type="match status" value="1"/>
</dbReference>
<feature type="transmembrane region" description="Helical" evidence="1">
    <location>
        <begin position="49"/>
        <end position="69"/>
    </location>
</feature>
<reference evidence="2 5" key="1">
    <citation type="submission" date="2017-01" db="EMBL/GenBank/DDBJ databases">
        <title>Complete Genome Sequence of Dolosigranulum pigrum isolated from a Patient with interstitial lung disease.</title>
        <authorList>
            <person name="Mukhopadhyay R."/>
            <person name="Joaquin J."/>
            <person name="Hogue R."/>
            <person name="Fitzgerald S."/>
            <person name="Jospin G."/>
            <person name="Eisen J.A."/>
            <person name="Chaturvedi V."/>
        </authorList>
    </citation>
    <scope>NUCLEOTIDE SEQUENCE [LARGE SCALE GENOMIC DNA]</scope>
    <source>
        <strain evidence="2 5">15S00348</strain>
    </source>
</reference>
<feature type="transmembrane region" description="Helical" evidence="1">
    <location>
        <begin position="18"/>
        <end position="37"/>
    </location>
</feature>
<sequence>MLDLVSTEITKITRMKQMWVYASVLGIYITMMSVYTAQAVGLFDQFIHLYKFSLSYTGFLLLPFILLSLSSSTISDDYRNEVMKNLTVIPISKQKIIAAKLIAIYIVLSVAMVMIWISVCVIGYVTRFRFSMTWLLIFRYLWLCILTSLVIFLSMLPVTLISVATKGNVVITNLIGSMYIIASFFLTNFMNGIIPLATAPHIIWYGSMEGVEVNSNIALMVISIIFYTIIVLFAMNKILKKQEL</sequence>
<dbReference type="EMBL" id="CP041626">
    <property type="protein sequence ID" value="QDO90545.1"/>
    <property type="molecule type" value="Genomic_DNA"/>
</dbReference>
<evidence type="ECO:0000313" key="3">
    <source>
        <dbReference type="EMBL" id="QDO90545.1"/>
    </source>
</evidence>
<name>A0A1S8KPA4_9LACT</name>
<keyword evidence="1" id="KW-0812">Transmembrane</keyword>
<dbReference type="EMBL" id="MUYF01000003">
    <property type="protein sequence ID" value="OOL81577.1"/>
    <property type="molecule type" value="Genomic_DNA"/>
</dbReference>
<keyword evidence="1" id="KW-0472">Membrane</keyword>
<dbReference type="Proteomes" id="UP000315953">
    <property type="component" value="Chromosome"/>
</dbReference>
<feature type="transmembrane region" description="Helical" evidence="1">
    <location>
        <begin position="176"/>
        <end position="197"/>
    </location>
</feature>
<evidence type="ECO:0000313" key="2">
    <source>
        <dbReference type="EMBL" id="OOL81577.1"/>
    </source>
</evidence>
<feature type="transmembrane region" description="Helical" evidence="1">
    <location>
        <begin position="102"/>
        <end position="125"/>
    </location>
</feature>
<dbReference type="Proteomes" id="UP000249099">
    <property type="component" value="Unassembled WGS sequence"/>
</dbReference>
<dbReference type="GeneID" id="42694005"/>
<dbReference type="OrthoDB" id="2233845at2"/>
<accession>A0A1S8KPA4</accession>
<reference evidence="3 7" key="3">
    <citation type="submission" date="2019-07" db="EMBL/GenBank/DDBJ databases">
        <title>Genome assembly of a nasal isolate of Dolosigranulum pigrum from a chronic sinusitis patient.</title>
        <authorList>
            <person name="Baig S."/>
            <person name="Overballe-Petersen S."/>
            <person name="Kaspar U."/>
            <person name="Rendboe A."/>
            <person name="de Man T."/>
            <person name="Liu C."/>
            <person name="Price L.B."/>
            <person name="Stegger M."/>
            <person name="Becker K."/>
            <person name="Skytt Andersen P."/>
        </authorList>
    </citation>
    <scope>NUCLEOTIDE SEQUENCE [LARGE SCALE GENOMIC DNA]</scope>
    <source>
        <strain evidence="3 7">83VPs-KB5</strain>
    </source>
</reference>
<feature type="transmembrane region" description="Helical" evidence="1">
    <location>
        <begin position="137"/>
        <end position="164"/>
    </location>
</feature>
<evidence type="ECO:0000313" key="4">
    <source>
        <dbReference type="EMBL" id="RAN64270.1"/>
    </source>
</evidence>
<evidence type="ECO:0000313" key="5">
    <source>
        <dbReference type="Proteomes" id="UP000190409"/>
    </source>
</evidence>
<gene>
    <name evidence="4" type="ORF">B8A44_02430</name>
    <name evidence="2" type="ORF">BWX42_07645</name>
    <name evidence="3" type="ORF">FNV33_00165</name>
</gene>
<proteinExistence type="predicted"/>
<keyword evidence="1" id="KW-1133">Transmembrane helix</keyword>
<dbReference type="AlphaFoldDB" id="A0A1S8KPA4"/>
<organism evidence="2 5">
    <name type="scientific">Dolosigranulum pigrum</name>
    <dbReference type="NCBI Taxonomy" id="29394"/>
    <lineage>
        <taxon>Bacteria</taxon>
        <taxon>Bacillati</taxon>
        <taxon>Bacillota</taxon>
        <taxon>Bacilli</taxon>
        <taxon>Lactobacillales</taxon>
        <taxon>Carnobacteriaceae</taxon>
        <taxon>Dolosigranulum</taxon>
    </lineage>
</organism>
<evidence type="ECO:0000313" key="7">
    <source>
        <dbReference type="Proteomes" id="UP000315953"/>
    </source>
</evidence>
<reference evidence="4 6" key="2">
    <citation type="submission" date="2017-03" db="EMBL/GenBank/DDBJ databases">
        <title>wgs assembly of Dolosigranulum pigrum KPL CDC strains.</title>
        <authorList>
            <person name="Brugger S.D."/>
            <person name="Pettigrew M."/>
            <person name="Kong Y."/>
            <person name="Lemon K.P."/>
        </authorList>
    </citation>
    <scope>NUCLEOTIDE SEQUENCE [LARGE SCALE GENOMIC DNA]</scope>
    <source>
        <strain evidence="4 6">KPL1931_CDC4294-98</strain>
    </source>
</reference>
<dbReference type="Proteomes" id="UP000190409">
    <property type="component" value="Unassembled WGS sequence"/>
</dbReference>